<dbReference type="EMBL" id="LR721787">
    <property type="protein sequence ID" value="VVW76907.1"/>
    <property type="molecule type" value="Genomic_DNA"/>
</dbReference>
<dbReference type="AlphaFoldDB" id="A0A5K1GIF7"/>
<dbReference type="InterPro" id="IPR035940">
    <property type="entry name" value="CAP_sf"/>
</dbReference>
<dbReference type="InterPro" id="IPR014044">
    <property type="entry name" value="CAP_dom"/>
</dbReference>
<proteinExistence type="inferred from homology"/>
<dbReference type="CDD" id="cd05381">
    <property type="entry name" value="CAP_PR-1"/>
    <property type="match status" value="1"/>
</dbReference>
<gene>
    <name evidence="6" type="ORF">NYM_LOCUS27313</name>
</gene>
<keyword evidence="2 4" id="KW-0732">Signal</keyword>
<dbReference type="PROSITE" id="PS01010">
    <property type="entry name" value="CRISP_2"/>
    <property type="match status" value="1"/>
</dbReference>
<protein>
    <recommendedName>
        <fullName evidence="5">SCP domain-containing protein</fullName>
    </recommendedName>
</protein>
<evidence type="ECO:0000256" key="1">
    <source>
        <dbReference type="ARBA" id="ARBA00009923"/>
    </source>
</evidence>
<dbReference type="InterPro" id="IPR018244">
    <property type="entry name" value="Allrgn_V5/Tpx1_CS"/>
</dbReference>
<dbReference type="Pfam" id="PF00188">
    <property type="entry name" value="CAP"/>
    <property type="match status" value="1"/>
</dbReference>
<sequence>MKCLSCFLLLALVDLALLLGLATNPSHAQNSPQDFLDPHNAARAAVGVGPLAWDDTVASYAQAYADQRAADCALMHSGGQYGENIYWNSGDADAADAVSYWVSEEAYYDYNSNSCIGGECLHYTQVVWRDTMYLGCAKVTCDSGGTFITCNYDPPGNIIGERPY</sequence>
<dbReference type="FunFam" id="3.40.33.10:FF:000006">
    <property type="entry name" value="Putative pathogenesis-related protein 1"/>
    <property type="match status" value="1"/>
</dbReference>
<feature type="domain" description="SCP" evidence="5">
    <location>
        <begin position="30"/>
        <end position="160"/>
    </location>
</feature>
<name>A0A5K1GIF7_9MAGN</name>
<reference evidence="6" key="1">
    <citation type="submission" date="2019-09" db="EMBL/GenBank/DDBJ databases">
        <authorList>
            <person name="Zhang L."/>
        </authorList>
    </citation>
    <scope>NUCLEOTIDE SEQUENCE</scope>
</reference>
<dbReference type="InterPro" id="IPR001283">
    <property type="entry name" value="CRISP-related"/>
</dbReference>
<feature type="signal peptide" evidence="4">
    <location>
        <begin position="1"/>
        <end position="28"/>
    </location>
</feature>
<organism evidence="6">
    <name type="scientific">Nymphaea colorata</name>
    <name type="common">pocket water lily</name>
    <dbReference type="NCBI Taxonomy" id="210225"/>
    <lineage>
        <taxon>Eukaryota</taxon>
        <taxon>Viridiplantae</taxon>
        <taxon>Streptophyta</taxon>
        <taxon>Embryophyta</taxon>
        <taxon>Tracheophyta</taxon>
        <taxon>Spermatophyta</taxon>
        <taxon>Magnoliopsida</taxon>
        <taxon>Nymphaeales</taxon>
        <taxon>Nymphaeaceae</taxon>
        <taxon>Nymphaea</taxon>
    </lineage>
</organism>
<keyword evidence="3" id="KW-1015">Disulfide bond</keyword>
<evidence type="ECO:0000256" key="4">
    <source>
        <dbReference type="SAM" id="SignalP"/>
    </source>
</evidence>
<evidence type="ECO:0000256" key="2">
    <source>
        <dbReference type="ARBA" id="ARBA00022729"/>
    </source>
</evidence>
<dbReference type="SUPFAM" id="SSF55797">
    <property type="entry name" value="PR-1-like"/>
    <property type="match status" value="1"/>
</dbReference>
<dbReference type="GO" id="GO:0005576">
    <property type="term" value="C:extracellular region"/>
    <property type="evidence" value="ECO:0007669"/>
    <property type="project" value="InterPro"/>
</dbReference>
<dbReference type="GO" id="GO:0098542">
    <property type="term" value="P:defense response to other organism"/>
    <property type="evidence" value="ECO:0007669"/>
    <property type="project" value="UniProtKB-ARBA"/>
</dbReference>
<evidence type="ECO:0000313" key="6">
    <source>
        <dbReference type="EMBL" id="VVW76907.1"/>
    </source>
</evidence>
<evidence type="ECO:0000256" key="3">
    <source>
        <dbReference type="ARBA" id="ARBA00023157"/>
    </source>
</evidence>
<dbReference type="PANTHER" id="PTHR10334">
    <property type="entry name" value="CYSTEINE-RICH SECRETORY PROTEIN-RELATED"/>
    <property type="match status" value="1"/>
</dbReference>
<dbReference type="Gene3D" id="3.40.33.10">
    <property type="entry name" value="CAP"/>
    <property type="match status" value="1"/>
</dbReference>
<comment type="similarity">
    <text evidence="1">Belongs to the CRISP family.</text>
</comment>
<dbReference type="OrthoDB" id="337038at2759"/>
<evidence type="ECO:0000259" key="5">
    <source>
        <dbReference type="SMART" id="SM00198"/>
    </source>
</evidence>
<feature type="chain" id="PRO_5023804651" description="SCP domain-containing protein" evidence="4">
    <location>
        <begin position="29"/>
        <end position="164"/>
    </location>
</feature>
<dbReference type="Gramene" id="NC9G0170260.1">
    <property type="protein sequence ID" value="NC9G0170260.1:cds"/>
    <property type="gene ID" value="NC9G0170260"/>
</dbReference>
<dbReference type="SMART" id="SM00198">
    <property type="entry name" value="SCP"/>
    <property type="match status" value="1"/>
</dbReference>
<dbReference type="OMA" id="INDCALV"/>
<accession>A0A5K1GIF7</accession>
<dbReference type="PRINTS" id="PR00837">
    <property type="entry name" value="V5TPXLIKE"/>
</dbReference>